<dbReference type="PANTHER" id="PTHR30632:SF0">
    <property type="entry name" value="SULFATE-BINDING PROTEIN"/>
    <property type="match status" value="1"/>
</dbReference>
<evidence type="ECO:0000256" key="3">
    <source>
        <dbReference type="ARBA" id="ARBA00022729"/>
    </source>
</evidence>
<dbReference type="NCBIfam" id="TIGR01256">
    <property type="entry name" value="modA"/>
    <property type="match status" value="1"/>
</dbReference>
<comment type="similarity">
    <text evidence="1">Belongs to the bacterial solute-binding protein ModA family.</text>
</comment>
<dbReference type="Gene3D" id="3.40.190.10">
    <property type="entry name" value="Periplasmic binding protein-like II"/>
    <property type="match status" value="2"/>
</dbReference>
<proteinExistence type="inferred from homology"/>
<dbReference type="PANTHER" id="PTHR30632">
    <property type="entry name" value="MOLYBDATE-BINDING PERIPLASMIC PROTEIN"/>
    <property type="match status" value="1"/>
</dbReference>
<feature type="binding site" evidence="4">
    <location>
        <position position="181"/>
    </location>
    <ligand>
        <name>molybdate</name>
        <dbReference type="ChEBI" id="CHEBI:36264"/>
    </ligand>
</feature>
<feature type="binding site" evidence="4">
    <location>
        <position position="78"/>
    </location>
    <ligand>
        <name>molybdate</name>
        <dbReference type="ChEBI" id="CHEBI:36264"/>
    </ligand>
</feature>
<gene>
    <name evidence="6" type="primary">modA</name>
    <name evidence="6" type="ORF">MYXE_25590</name>
</gene>
<organism evidence="6 7">
    <name type="scientific">Mycobacterium xenopi</name>
    <dbReference type="NCBI Taxonomy" id="1789"/>
    <lineage>
        <taxon>Bacteria</taxon>
        <taxon>Bacillati</taxon>
        <taxon>Actinomycetota</taxon>
        <taxon>Actinomycetes</taxon>
        <taxon>Mycobacteriales</taxon>
        <taxon>Mycobacteriaceae</taxon>
        <taxon>Mycobacterium</taxon>
    </lineage>
</organism>
<dbReference type="GO" id="GO:0046872">
    <property type="term" value="F:metal ion binding"/>
    <property type="evidence" value="ECO:0007669"/>
    <property type="project" value="UniProtKB-KW"/>
</dbReference>
<evidence type="ECO:0000256" key="1">
    <source>
        <dbReference type="ARBA" id="ARBA00009175"/>
    </source>
</evidence>
<protein>
    <submittedName>
        <fullName evidence="6">Molybdate-binding protein</fullName>
    </submittedName>
</protein>
<dbReference type="Proteomes" id="UP000464624">
    <property type="component" value="Chromosome"/>
</dbReference>
<dbReference type="SUPFAM" id="SSF53850">
    <property type="entry name" value="Periplasmic binding protein-like II"/>
    <property type="match status" value="1"/>
</dbReference>
<evidence type="ECO:0000256" key="2">
    <source>
        <dbReference type="ARBA" id="ARBA00022723"/>
    </source>
</evidence>
<dbReference type="InterPro" id="IPR050682">
    <property type="entry name" value="ModA/WtpA"/>
</dbReference>
<feature type="chain" id="PRO_5042085629" evidence="5">
    <location>
        <begin position="26"/>
        <end position="263"/>
    </location>
</feature>
<dbReference type="Pfam" id="PF13531">
    <property type="entry name" value="SBP_bac_11"/>
    <property type="match status" value="1"/>
</dbReference>
<accession>A0AAD1H3C4</accession>
<feature type="binding site" evidence="4">
    <location>
        <position position="199"/>
    </location>
    <ligand>
        <name>molybdate</name>
        <dbReference type="ChEBI" id="CHEBI:36264"/>
    </ligand>
</feature>
<dbReference type="InterPro" id="IPR005950">
    <property type="entry name" value="ModA"/>
</dbReference>
<evidence type="ECO:0000313" key="6">
    <source>
        <dbReference type="EMBL" id="BBU22769.1"/>
    </source>
</evidence>
<feature type="signal peptide" evidence="5">
    <location>
        <begin position="1"/>
        <end position="25"/>
    </location>
</feature>
<keyword evidence="4" id="KW-0500">Molybdenum</keyword>
<dbReference type="GO" id="GO:0030973">
    <property type="term" value="F:molybdate ion binding"/>
    <property type="evidence" value="ECO:0007669"/>
    <property type="project" value="TreeGrafter"/>
</dbReference>
<dbReference type="RefSeq" id="WP_003921823.1">
    <property type="nucleotide sequence ID" value="NZ_AP022314.1"/>
</dbReference>
<dbReference type="PIRSF" id="PIRSF004846">
    <property type="entry name" value="ModA"/>
    <property type="match status" value="1"/>
</dbReference>
<evidence type="ECO:0000256" key="4">
    <source>
        <dbReference type="PIRSR" id="PIRSR004846-1"/>
    </source>
</evidence>
<dbReference type="PROSITE" id="PS51257">
    <property type="entry name" value="PROKAR_LIPOPROTEIN"/>
    <property type="match status" value="1"/>
</dbReference>
<name>A0AAD1H3C4_MYCXE</name>
<dbReference type="AlphaFoldDB" id="A0AAD1H3C4"/>
<sequence>MRRKLVLAGLASMLLVAGLTGCRSTAPSTSPTTQSSPSAAKPLLVFAAASLRPTFDTIAARFKAENPGATVDITYAGSSELATQLTQGASADVFASADTAQMDKVATAGLLAGKPVNFASNTLVIVTAPGNPKQVESFADLTKPGLDVVVCQQPVPCGAATLRIENTTGVHLNPASEEPNVTDVLNKVTSGQADAGLVYLTDAINAGTKVTTVSVPEAAAARNVYPIAVLQRSLQAQLAQKFVDTVTGETGQKALHQAGFAKP</sequence>
<dbReference type="CDD" id="cd13538">
    <property type="entry name" value="PBP2_ModA_like_1"/>
    <property type="match status" value="1"/>
</dbReference>
<evidence type="ECO:0000313" key="7">
    <source>
        <dbReference type="Proteomes" id="UP000464624"/>
    </source>
</evidence>
<keyword evidence="3 5" id="KW-0732">Signal</keyword>
<reference evidence="6 7" key="1">
    <citation type="submission" date="2019-12" db="EMBL/GenBank/DDBJ databases">
        <title>Complete genome sequence of Mycolicibacterium xenopi str. JCM15661T.</title>
        <authorList>
            <person name="Yoshida M."/>
            <person name="Fukano H."/>
            <person name="Asakura T."/>
            <person name="Hoshino Y."/>
        </authorList>
    </citation>
    <scope>NUCLEOTIDE SEQUENCE [LARGE SCALE GENOMIC DNA]</scope>
    <source>
        <strain evidence="6 7">JCM 15661T</strain>
    </source>
</reference>
<evidence type="ECO:0000256" key="5">
    <source>
        <dbReference type="SAM" id="SignalP"/>
    </source>
</evidence>
<keyword evidence="2 4" id="KW-0479">Metal-binding</keyword>
<feature type="binding site" evidence="4">
    <location>
        <position position="50"/>
    </location>
    <ligand>
        <name>molybdate</name>
        <dbReference type="ChEBI" id="CHEBI:36264"/>
    </ligand>
</feature>
<dbReference type="EMBL" id="AP022314">
    <property type="protein sequence ID" value="BBU22769.1"/>
    <property type="molecule type" value="Genomic_DNA"/>
</dbReference>
<dbReference type="KEGG" id="mxe:MYXE_25590"/>
<dbReference type="GO" id="GO:0015689">
    <property type="term" value="P:molybdate ion transport"/>
    <property type="evidence" value="ECO:0007669"/>
    <property type="project" value="InterPro"/>
</dbReference>